<dbReference type="Gene3D" id="2.60.120.260">
    <property type="entry name" value="Galactose-binding domain-like"/>
    <property type="match status" value="2"/>
</dbReference>
<evidence type="ECO:0000259" key="7">
    <source>
        <dbReference type="Pfam" id="PF17389"/>
    </source>
</evidence>
<dbReference type="PIRSF" id="PIRSF010631">
    <property type="entry name" value="A-rhamnsds"/>
    <property type="match status" value="1"/>
</dbReference>
<dbReference type="PANTHER" id="PTHR33307:SF6">
    <property type="entry name" value="ALPHA-RHAMNOSIDASE (EUROFUNG)-RELATED"/>
    <property type="match status" value="1"/>
</dbReference>
<feature type="domain" description="Alpha-L-rhamnosidase concanavalin-like" evidence="5">
    <location>
        <begin position="348"/>
        <end position="458"/>
    </location>
</feature>
<gene>
    <name evidence="9" type="ORF">GD597_11695</name>
</gene>
<dbReference type="GO" id="GO:0030596">
    <property type="term" value="F:alpha-L-rhamnosidase activity"/>
    <property type="evidence" value="ECO:0007669"/>
    <property type="project" value="UniProtKB-EC"/>
</dbReference>
<protein>
    <recommendedName>
        <fullName evidence="2">alpha-L-rhamnosidase</fullName>
        <ecNumber evidence="2">3.2.1.40</ecNumber>
    </recommendedName>
</protein>
<comment type="caution">
    <text evidence="9">The sequence shown here is derived from an EMBL/GenBank/DDBJ whole genome shotgun (WGS) entry which is preliminary data.</text>
</comment>
<keyword evidence="10" id="KW-1185">Reference proteome</keyword>
<evidence type="ECO:0000256" key="2">
    <source>
        <dbReference type="ARBA" id="ARBA00012652"/>
    </source>
</evidence>
<dbReference type="PANTHER" id="PTHR33307">
    <property type="entry name" value="ALPHA-RHAMNOSIDASE (EUROFUNG)"/>
    <property type="match status" value="1"/>
</dbReference>
<accession>A0A8J8FEA2</accession>
<keyword evidence="4" id="KW-0732">Signal</keyword>
<dbReference type="Pfam" id="PF05592">
    <property type="entry name" value="Bac_rhamnosid"/>
    <property type="match status" value="1"/>
</dbReference>
<dbReference type="Pfam" id="PF17390">
    <property type="entry name" value="Bac_rhamnosid_C"/>
    <property type="match status" value="1"/>
</dbReference>
<proteinExistence type="predicted"/>
<dbReference type="RefSeq" id="WP_171608060.1">
    <property type="nucleotide sequence ID" value="NZ_WHPF01000007.1"/>
</dbReference>
<evidence type="ECO:0000259" key="8">
    <source>
        <dbReference type="Pfam" id="PF17390"/>
    </source>
</evidence>
<dbReference type="InterPro" id="IPR008902">
    <property type="entry name" value="Rhamnosid_concanavalin"/>
</dbReference>
<feature type="domain" description="Bacterial alpha-L-rhamnosidase N-terminal" evidence="6">
    <location>
        <begin position="167"/>
        <end position="339"/>
    </location>
</feature>
<dbReference type="InterPro" id="IPR012341">
    <property type="entry name" value="6hp_glycosidase-like_sf"/>
</dbReference>
<name>A0A8J8FEA2_9BACT</name>
<keyword evidence="3" id="KW-0378">Hydrolase</keyword>
<dbReference type="InterPro" id="IPR035396">
    <property type="entry name" value="Bac_rhamnosid6H"/>
</dbReference>
<evidence type="ECO:0000256" key="3">
    <source>
        <dbReference type="ARBA" id="ARBA00022801"/>
    </source>
</evidence>
<evidence type="ECO:0000313" key="9">
    <source>
        <dbReference type="EMBL" id="NNV56125.1"/>
    </source>
</evidence>
<dbReference type="Gene3D" id="1.50.10.10">
    <property type="match status" value="1"/>
</dbReference>
<dbReference type="Pfam" id="PF25788">
    <property type="entry name" value="Ig_Rha78A_N"/>
    <property type="match status" value="1"/>
</dbReference>
<feature type="chain" id="PRO_5035230008" description="alpha-L-rhamnosidase" evidence="4">
    <location>
        <begin position="23"/>
        <end position="893"/>
    </location>
</feature>
<dbReference type="EMBL" id="WHPF01000007">
    <property type="protein sequence ID" value="NNV56125.1"/>
    <property type="molecule type" value="Genomic_DNA"/>
</dbReference>
<dbReference type="InterPro" id="IPR013783">
    <property type="entry name" value="Ig-like_fold"/>
</dbReference>
<dbReference type="InterPro" id="IPR008979">
    <property type="entry name" value="Galactose-bd-like_sf"/>
</dbReference>
<dbReference type="Gene3D" id="2.60.40.10">
    <property type="entry name" value="Immunoglobulins"/>
    <property type="match status" value="1"/>
</dbReference>
<feature type="domain" description="Alpha-L-rhamnosidase C-terminal" evidence="8">
    <location>
        <begin position="793"/>
        <end position="862"/>
    </location>
</feature>
<dbReference type="InterPro" id="IPR016007">
    <property type="entry name" value="Alpha_rhamnosid"/>
</dbReference>
<dbReference type="InterPro" id="IPR008928">
    <property type="entry name" value="6-hairpin_glycosidase_sf"/>
</dbReference>
<dbReference type="Proteomes" id="UP000598971">
    <property type="component" value="Unassembled WGS sequence"/>
</dbReference>
<dbReference type="InterPro" id="IPR013737">
    <property type="entry name" value="Bac_rhamnosid_N"/>
</dbReference>
<evidence type="ECO:0000259" key="5">
    <source>
        <dbReference type="Pfam" id="PF05592"/>
    </source>
</evidence>
<dbReference type="Pfam" id="PF08531">
    <property type="entry name" value="Bac_rhamnosid_N"/>
    <property type="match status" value="1"/>
</dbReference>
<dbReference type="GO" id="GO:0005975">
    <property type="term" value="P:carbohydrate metabolic process"/>
    <property type="evidence" value="ECO:0007669"/>
    <property type="project" value="InterPro"/>
</dbReference>
<comment type="catalytic activity">
    <reaction evidence="1">
        <text>Hydrolysis of terminal non-reducing alpha-L-rhamnose residues in alpha-L-rhamnosides.</text>
        <dbReference type="EC" id="3.2.1.40"/>
    </reaction>
</comment>
<dbReference type="Gene3D" id="2.60.420.10">
    <property type="entry name" value="Maltose phosphorylase, domain 3"/>
    <property type="match status" value="1"/>
</dbReference>
<organism evidence="9 10">
    <name type="scientific">Limnovirga soli</name>
    <dbReference type="NCBI Taxonomy" id="2656915"/>
    <lineage>
        <taxon>Bacteria</taxon>
        <taxon>Pseudomonadati</taxon>
        <taxon>Bacteroidota</taxon>
        <taxon>Chitinophagia</taxon>
        <taxon>Chitinophagales</taxon>
        <taxon>Chitinophagaceae</taxon>
        <taxon>Limnovirga</taxon>
    </lineage>
</organism>
<dbReference type="SUPFAM" id="SSF49785">
    <property type="entry name" value="Galactose-binding domain-like"/>
    <property type="match status" value="1"/>
</dbReference>
<dbReference type="EC" id="3.2.1.40" evidence="2"/>
<feature type="signal peptide" evidence="4">
    <location>
        <begin position="1"/>
        <end position="22"/>
    </location>
</feature>
<sequence>MRIRNNVFPVFICLLFAGNLTAQNICIPTHLQCEHMISPLGIDATQPRLAWQLSDSRQGAFQSAYQILVGTDSLAISLAKANFWQTAKINGDAQLAYYKGKPLLPFTKYFWAVRVWDKNGLPSLSPIAHFETGMMQMQNWKGAWIHDTRDIHLQPAPYFRKAFEVQKKIVAARAYIAVAGLYELYINGERIGDHRLDPMYTRFDRRTLYVTYDVTAQLQTGKNAIGVLLGNGWYNHQSTAVWYFHEAPWRARPSFCMDLRITYSDGTQETIASGKDWKTTLSPVIFNSIYTAEHYDARKEIPHWNEPDFTDTAWQEVDYCAIPSPQIVAQVLQPIRNVEALAAAGMQKVNDSLYVFNLGRNIAGVSSITVSGEAGTILRLKHGERLYTNGLVDISNIDAHYRPTDDTDPFQTDIYILKGGGKETFMPHFNYKGFQYVELSSSKPIAITKENLTGYFMHSDVEPVGNIHSDNNTINKIWSATNYSYLSNLFGYPTDCPQREKNGWTGDGQIAVETGLYNFDGITIYEKWMADHRDEQQPNGVLPSIVPTGGWGYEWANGPDWTSTIAIIPWNLYMFYGDSKALLDCYDNIKHYVDYINYHYPTGLTTWGLGDWIPVKSQAPVELTSTAYYYADATILANAAKLFNKTNDYLKYSALAVNIKTAFNEKYLNKNTGIYGTGLQTELCVPLFWGLVPEEMKSKVAANLASRIIADSVKLDVGLLGTKAILNALSENGYADLAYQLAANETYPSWGWWIKNGATTLYENWPIDAKSDISMNHIMFGEIGAWMYKALGGIKPDAAAPGFKHILLQPYFAKGLNQFSASHQGPFGNITSAWQRKGSGIDYTITIPPNSNATVKLVVPAGQSLFKNGVQQTITGNSFTQLVNAGTYQFQIK</sequence>
<dbReference type="Pfam" id="PF17389">
    <property type="entry name" value="Bac_rhamnosid6H"/>
    <property type="match status" value="1"/>
</dbReference>
<dbReference type="AlphaFoldDB" id="A0A8J8FEA2"/>
<evidence type="ECO:0000256" key="1">
    <source>
        <dbReference type="ARBA" id="ARBA00001445"/>
    </source>
</evidence>
<evidence type="ECO:0000256" key="4">
    <source>
        <dbReference type="SAM" id="SignalP"/>
    </source>
</evidence>
<dbReference type="SUPFAM" id="SSF48208">
    <property type="entry name" value="Six-hairpin glycosidases"/>
    <property type="match status" value="1"/>
</dbReference>
<evidence type="ECO:0000259" key="6">
    <source>
        <dbReference type="Pfam" id="PF08531"/>
    </source>
</evidence>
<feature type="domain" description="Alpha-L-rhamnosidase six-hairpin glycosidase" evidence="7">
    <location>
        <begin position="464"/>
        <end position="790"/>
    </location>
</feature>
<evidence type="ECO:0000313" key="10">
    <source>
        <dbReference type="Proteomes" id="UP000598971"/>
    </source>
</evidence>
<dbReference type="InterPro" id="IPR035398">
    <property type="entry name" value="Bac_rhamnosid_C"/>
</dbReference>
<reference evidence="9" key="1">
    <citation type="submission" date="2019-10" db="EMBL/GenBank/DDBJ databases">
        <title>Draft genome sequence of Panacibacter sp. KCS-6.</title>
        <authorList>
            <person name="Yim K.J."/>
        </authorList>
    </citation>
    <scope>NUCLEOTIDE SEQUENCE</scope>
    <source>
        <strain evidence="9">KCS-6</strain>
    </source>
</reference>